<keyword evidence="3" id="KW-0238">DNA-binding</keyword>
<evidence type="ECO:0000313" key="8">
    <source>
        <dbReference type="EMBL" id="MCI72290.1"/>
    </source>
</evidence>
<dbReference type="InterPro" id="IPR003657">
    <property type="entry name" value="WRKY_dom"/>
</dbReference>
<evidence type="ECO:0000256" key="1">
    <source>
        <dbReference type="ARBA" id="ARBA00004123"/>
    </source>
</evidence>
<comment type="caution">
    <text evidence="8">The sequence shown here is derived from an EMBL/GenBank/DDBJ whole genome shotgun (WGS) entry which is preliminary data.</text>
</comment>
<evidence type="ECO:0000259" key="7">
    <source>
        <dbReference type="PROSITE" id="PS50811"/>
    </source>
</evidence>
<dbReference type="Pfam" id="PF03106">
    <property type="entry name" value="WRKY"/>
    <property type="match status" value="1"/>
</dbReference>
<dbReference type="Gene3D" id="2.20.25.80">
    <property type="entry name" value="WRKY domain"/>
    <property type="match status" value="1"/>
</dbReference>
<dbReference type="GO" id="GO:0043565">
    <property type="term" value="F:sequence-specific DNA binding"/>
    <property type="evidence" value="ECO:0007669"/>
    <property type="project" value="InterPro"/>
</dbReference>
<dbReference type="SUPFAM" id="SSF118290">
    <property type="entry name" value="WRKY DNA-binding domain"/>
    <property type="match status" value="1"/>
</dbReference>
<feature type="non-terminal residue" evidence="8">
    <location>
        <position position="34"/>
    </location>
</feature>
<evidence type="ECO:0000256" key="4">
    <source>
        <dbReference type="ARBA" id="ARBA00023163"/>
    </source>
</evidence>
<evidence type="ECO:0000256" key="3">
    <source>
        <dbReference type="ARBA" id="ARBA00023125"/>
    </source>
</evidence>
<keyword evidence="2" id="KW-0805">Transcription regulation</keyword>
<dbReference type="GO" id="GO:0003700">
    <property type="term" value="F:DNA-binding transcription factor activity"/>
    <property type="evidence" value="ECO:0007669"/>
    <property type="project" value="InterPro"/>
</dbReference>
<sequence length="34" mass="3984">MFPAPQIGNTEMPPEDGFTWRKYGQKEILGRKYP</sequence>
<accession>A0A392UIV7</accession>
<reference evidence="8 9" key="1">
    <citation type="journal article" date="2018" name="Front. Plant Sci.">
        <title>Red Clover (Trifolium pratense) and Zigzag Clover (T. medium) - A Picture of Genomic Similarities and Differences.</title>
        <authorList>
            <person name="Dluhosova J."/>
            <person name="Istvanek J."/>
            <person name="Nedelnik J."/>
            <person name="Repkova J."/>
        </authorList>
    </citation>
    <scope>NUCLEOTIDE SEQUENCE [LARGE SCALE GENOMIC DNA]</scope>
    <source>
        <strain evidence="9">cv. 10/8</strain>
        <tissue evidence="8">Leaf</tissue>
    </source>
</reference>
<dbReference type="PROSITE" id="PS50811">
    <property type="entry name" value="WRKY"/>
    <property type="match status" value="1"/>
</dbReference>
<evidence type="ECO:0000256" key="5">
    <source>
        <dbReference type="ARBA" id="ARBA00023242"/>
    </source>
</evidence>
<dbReference type="Proteomes" id="UP000265520">
    <property type="component" value="Unassembled WGS sequence"/>
</dbReference>
<keyword evidence="4" id="KW-0804">Transcription</keyword>
<dbReference type="InterPro" id="IPR036576">
    <property type="entry name" value="WRKY_dom_sf"/>
</dbReference>
<proteinExistence type="predicted"/>
<keyword evidence="9" id="KW-1185">Reference proteome</keyword>
<name>A0A392UIV7_9FABA</name>
<organism evidence="8 9">
    <name type="scientific">Trifolium medium</name>
    <dbReference type="NCBI Taxonomy" id="97028"/>
    <lineage>
        <taxon>Eukaryota</taxon>
        <taxon>Viridiplantae</taxon>
        <taxon>Streptophyta</taxon>
        <taxon>Embryophyta</taxon>
        <taxon>Tracheophyta</taxon>
        <taxon>Spermatophyta</taxon>
        <taxon>Magnoliopsida</taxon>
        <taxon>eudicotyledons</taxon>
        <taxon>Gunneridae</taxon>
        <taxon>Pentapetalae</taxon>
        <taxon>rosids</taxon>
        <taxon>fabids</taxon>
        <taxon>Fabales</taxon>
        <taxon>Fabaceae</taxon>
        <taxon>Papilionoideae</taxon>
        <taxon>50 kb inversion clade</taxon>
        <taxon>NPAAA clade</taxon>
        <taxon>Hologalegina</taxon>
        <taxon>IRL clade</taxon>
        <taxon>Trifolieae</taxon>
        <taxon>Trifolium</taxon>
    </lineage>
</organism>
<dbReference type="EMBL" id="LXQA010814818">
    <property type="protein sequence ID" value="MCI72290.1"/>
    <property type="molecule type" value="Genomic_DNA"/>
</dbReference>
<dbReference type="GO" id="GO:0005634">
    <property type="term" value="C:nucleus"/>
    <property type="evidence" value="ECO:0007669"/>
    <property type="project" value="UniProtKB-SubCell"/>
</dbReference>
<feature type="domain" description="WRKY" evidence="7">
    <location>
        <begin position="15"/>
        <end position="34"/>
    </location>
</feature>
<keyword evidence="5" id="KW-0539">Nucleus</keyword>
<evidence type="ECO:0000256" key="2">
    <source>
        <dbReference type="ARBA" id="ARBA00023015"/>
    </source>
</evidence>
<evidence type="ECO:0000313" key="9">
    <source>
        <dbReference type="Proteomes" id="UP000265520"/>
    </source>
</evidence>
<dbReference type="AlphaFoldDB" id="A0A392UIV7"/>
<protein>
    <submittedName>
        <fullName evidence="8">WRKY transcription factor 55-like</fullName>
    </submittedName>
</protein>
<evidence type="ECO:0000256" key="6">
    <source>
        <dbReference type="SAM" id="MobiDB-lite"/>
    </source>
</evidence>
<feature type="region of interest" description="Disordered" evidence="6">
    <location>
        <begin position="1"/>
        <end position="21"/>
    </location>
</feature>
<comment type="subcellular location">
    <subcellularLocation>
        <location evidence="1">Nucleus</location>
    </subcellularLocation>
</comment>